<dbReference type="EMBL" id="KZ819665">
    <property type="protein sequence ID" value="PWN28287.1"/>
    <property type="molecule type" value="Genomic_DNA"/>
</dbReference>
<dbReference type="RefSeq" id="XP_025362899.1">
    <property type="nucleotide sequence ID" value="XM_025508155.1"/>
</dbReference>
<dbReference type="OrthoDB" id="2830113at2759"/>
<dbReference type="STRING" id="1569628.A0A316USL8"/>
<evidence type="ECO:0000313" key="2">
    <source>
        <dbReference type="Proteomes" id="UP000245884"/>
    </source>
</evidence>
<gene>
    <name evidence="1" type="ORF">BDZ90DRAFT_259342</name>
</gene>
<dbReference type="GO" id="GO:0030638">
    <property type="term" value="P:polyketide metabolic process"/>
    <property type="evidence" value="ECO:0007669"/>
    <property type="project" value="InterPro"/>
</dbReference>
<dbReference type="GeneID" id="37029978"/>
<dbReference type="SUPFAM" id="SSF54427">
    <property type="entry name" value="NTF2-like"/>
    <property type="match status" value="1"/>
</dbReference>
<reference evidence="1 2" key="1">
    <citation type="journal article" date="2018" name="Mol. Biol. Evol.">
        <title>Broad Genomic Sampling Reveals a Smut Pathogenic Ancestry of the Fungal Clade Ustilaginomycotina.</title>
        <authorList>
            <person name="Kijpornyongpan T."/>
            <person name="Mondo S.J."/>
            <person name="Barry K."/>
            <person name="Sandor L."/>
            <person name="Lee J."/>
            <person name="Lipzen A."/>
            <person name="Pangilinan J."/>
            <person name="LaButti K."/>
            <person name="Hainaut M."/>
            <person name="Henrissat B."/>
            <person name="Grigoriev I.V."/>
            <person name="Spatafora J.W."/>
            <person name="Aime M.C."/>
        </authorList>
    </citation>
    <scope>NUCLEOTIDE SEQUENCE [LARGE SCALE GENOMIC DNA]</scope>
    <source>
        <strain evidence="1 2">MCA 5214</strain>
    </source>
</reference>
<evidence type="ECO:0000313" key="1">
    <source>
        <dbReference type="EMBL" id="PWN28287.1"/>
    </source>
</evidence>
<name>A0A316USL8_9BASI</name>
<dbReference type="Proteomes" id="UP000245884">
    <property type="component" value="Unassembled WGS sequence"/>
</dbReference>
<proteinExistence type="predicted"/>
<accession>A0A316USL8</accession>
<organism evidence="1 2">
    <name type="scientific">Jaminaea rosea</name>
    <dbReference type="NCBI Taxonomy" id="1569628"/>
    <lineage>
        <taxon>Eukaryota</taxon>
        <taxon>Fungi</taxon>
        <taxon>Dikarya</taxon>
        <taxon>Basidiomycota</taxon>
        <taxon>Ustilaginomycotina</taxon>
        <taxon>Exobasidiomycetes</taxon>
        <taxon>Microstromatales</taxon>
        <taxon>Microstromatales incertae sedis</taxon>
        <taxon>Jaminaea</taxon>
    </lineage>
</organism>
<protein>
    <submittedName>
        <fullName evidence="1">SnoaL-domain-containing protein</fullName>
    </submittedName>
</protein>
<sequence>MSLEALYRDYIDCLNHRRWGELARFVSDDVKHNGRPLGVAGYRAMLVEDCERIPDLRFDVVLVAATPPLLAARINFDCSPAGTFLGLAINGRRVVFSENVFYRWEGQRIVEVWSVLDKLALEEQLAAGTI</sequence>
<dbReference type="AlphaFoldDB" id="A0A316USL8"/>
<dbReference type="InterPro" id="IPR032710">
    <property type="entry name" value="NTF2-like_dom_sf"/>
</dbReference>
<dbReference type="InterPro" id="IPR009959">
    <property type="entry name" value="Cyclase_SnoaL-like"/>
</dbReference>
<keyword evidence="2" id="KW-1185">Reference proteome</keyword>
<dbReference type="Gene3D" id="3.10.450.50">
    <property type="match status" value="1"/>
</dbReference>
<dbReference type="Pfam" id="PF07366">
    <property type="entry name" value="SnoaL"/>
    <property type="match status" value="1"/>
</dbReference>